<dbReference type="Gene3D" id="1.10.260.40">
    <property type="entry name" value="lambda repressor-like DNA-binding domains"/>
    <property type="match status" value="1"/>
</dbReference>
<accession>A0A7M2WSC9</accession>
<keyword evidence="4" id="KW-1185">Reference proteome</keyword>
<dbReference type="AlphaFoldDB" id="A0A7M2WSC9"/>
<evidence type="ECO:0000313" key="4">
    <source>
        <dbReference type="Proteomes" id="UP000593765"/>
    </source>
</evidence>
<evidence type="ECO:0000256" key="1">
    <source>
        <dbReference type="SAM" id="MobiDB-lite"/>
    </source>
</evidence>
<organism evidence="3 4">
    <name type="scientific">Humisphaera borealis</name>
    <dbReference type="NCBI Taxonomy" id="2807512"/>
    <lineage>
        <taxon>Bacteria</taxon>
        <taxon>Pseudomonadati</taxon>
        <taxon>Planctomycetota</taxon>
        <taxon>Phycisphaerae</taxon>
        <taxon>Tepidisphaerales</taxon>
        <taxon>Tepidisphaeraceae</taxon>
        <taxon>Humisphaera</taxon>
    </lineage>
</organism>
<evidence type="ECO:0000259" key="2">
    <source>
        <dbReference type="PROSITE" id="PS50943"/>
    </source>
</evidence>
<sequence length="261" mass="29223">MKITEKLRKASAGRNKADAGRSVGLPDTAISNYIASGSIPRADIALKLARALEIPLEWLVDDDQDWPPPTSSTQPGLSIVSDNDLLHELATRYRRDIVRFLETVEHAETIPWEVVAEELLQIPLEEGIPISLSDAAITIAGPGMDRVGLDFDLEYSVPKYAAVHHLELPGRNRKREDLDPVAILGKVRQSLLSNPFYRLVEKYMSLRAECYCEDPSVAHTRIAEFDAKRAELKDQLSKLKPRAIAGPKKQDLKASRKQRRK</sequence>
<dbReference type="GO" id="GO:0003677">
    <property type="term" value="F:DNA binding"/>
    <property type="evidence" value="ECO:0007669"/>
    <property type="project" value="InterPro"/>
</dbReference>
<dbReference type="CDD" id="cd00093">
    <property type="entry name" value="HTH_XRE"/>
    <property type="match status" value="1"/>
</dbReference>
<dbReference type="InterPro" id="IPR001387">
    <property type="entry name" value="Cro/C1-type_HTH"/>
</dbReference>
<dbReference type="Pfam" id="PF01381">
    <property type="entry name" value="HTH_3"/>
    <property type="match status" value="1"/>
</dbReference>
<dbReference type="RefSeq" id="WP_206291418.1">
    <property type="nucleotide sequence ID" value="NZ_CP063458.1"/>
</dbReference>
<feature type="region of interest" description="Disordered" evidence="1">
    <location>
        <begin position="1"/>
        <end position="21"/>
    </location>
</feature>
<protein>
    <submittedName>
        <fullName evidence="3">Helix-turn-helix transcriptional regulator</fullName>
    </submittedName>
</protein>
<feature type="region of interest" description="Disordered" evidence="1">
    <location>
        <begin position="238"/>
        <end position="261"/>
    </location>
</feature>
<dbReference type="Proteomes" id="UP000593765">
    <property type="component" value="Chromosome"/>
</dbReference>
<dbReference type="KEGG" id="hbs:IPV69_19595"/>
<evidence type="ECO:0000313" key="3">
    <source>
        <dbReference type="EMBL" id="QOV88435.1"/>
    </source>
</evidence>
<gene>
    <name evidence="3" type="ORF">IPV69_19595</name>
</gene>
<reference evidence="3 4" key="1">
    <citation type="submission" date="2020-10" db="EMBL/GenBank/DDBJ databases">
        <title>Wide distribution of Phycisphaera-like planctomycetes from WD2101 soil group in peatlands and genome analysis of the first cultivated representative.</title>
        <authorList>
            <person name="Dedysh S.N."/>
            <person name="Beletsky A.V."/>
            <person name="Ivanova A."/>
            <person name="Kulichevskaya I.S."/>
            <person name="Suzina N.E."/>
            <person name="Philippov D.A."/>
            <person name="Rakitin A.L."/>
            <person name="Mardanov A.V."/>
            <person name="Ravin N.V."/>
        </authorList>
    </citation>
    <scope>NUCLEOTIDE SEQUENCE [LARGE SCALE GENOMIC DNA]</scope>
    <source>
        <strain evidence="3 4">M1803</strain>
    </source>
</reference>
<proteinExistence type="predicted"/>
<name>A0A7M2WSC9_9BACT</name>
<dbReference type="InterPro" id="IPR010982">
    <property type="entry name" value="Lambda_DNA-bd_dom_sf"/>
</dbReference>
<dbReference type="SMART" id="SM00530">
    <property type="entry name" value="HTH_XRE"/>
    <property type="match status" value="1"/>
</dbReference>
<dbReference type="EMBL" id="CP063458">
    <property type="protein sequence ID" value="QOV88435.1"/>
    <property type="molecule type" value="Genomic_DNA"/>
</dbReference>
<dbReference type="PROSITE" id="PS50943">
    <property type="entry name" value="HTH_CROC1"/>
    <property type="match status" value="1"/>
</dbReference>
<dbReference type="SUPFAM" id="SSF47413">
    <property type="entry name" value="lambda repressor-like DNA-binding domains"/>
    <property type="match status" value="1"/>
</dbReference>
<feature type="domain" description="HTH cro/C1-type" evidence="2">
    <location>
        <begin position="24"/>
        <end position="59"/>
    </location>
</feature>